<dbReference type="RefSeq" id="WP_386103287.1">
    <property type="nucleotide sequence ID" value="NZ_JBHUOZ010000003.1"/>
</dbReference>
<proteinExistence type="predicted"/>
<dbReference type="EMBL" id="JBHUOZ010000003">
    <property type="protein sequence ID" value="MFD2922001.1"/>
    <property type="molecule type" value="Genomic_DNA"/>
</dbReference>
<organism evidence="1 2">
    <name type="scientific">Terrimonas rubra</name>
    <dbReference type="NCBI Taxonomy" id="1035890"/>
    <lineage>
        <taxon>Bacteria</taxon>
        <taxon>Pseudomonadati</taxon>
        <taxon>Bacteroidota</taxon>
        <taxon>Chitinophagia</taxon>
        <taxon>Chitinophagales</taxon>
        <taxon>Chitinophagaceae</taxon>
        <taxon>Terrimonas</taxon>
    </lineage>
</organism>
<gene>
    <name evidence="1" type="ORF">ACFS6H_19935</name>
</gene>
<evidence type="ECO:0000313" key="1">
    <source>
        <dbReference type="EMBL" id="MFD2922001.1"/>
    </source>
</evidence>
<keyword evidence="2" id="KW-1185">Reference proteome</keyword>
<dbReference type="Proteomes" id="UP001597511">
    <property type="component" value="Unassembled WGS sequence"/>
</dbReference>
<comment type="caution">
    <text evidence="1">The sequence shown here is derived from an EMBL/GenBank/DDBJ whole genome shotgun (WGS) entry which is preliminary data.</text>
</comment>
<reference evidence="2" key="1">
    <citation type="journal article" date="2019" name="Int. J. Syst. Evol. Microbiol.">
        <title>The Global Catalogue of Microorganisms (GCM) 10K type strain sequencing project: providing services to taxonomists for standard genome sequencing and annotation.</title>
        <authorList>
            <consortium name="The Broad Institute Genomics Platform"/>
            <consortium name="The Broad Institute Genome Sequencing Center for Infectious Disease"/>
            <person name="Wu L."/>
            <person name="Ma J."/>
        </authorList>
    </citation>
    <scope>NUCLEOTIDE SEQUENCE [LARGE SCALE GENOMIC DNA]</scope>
    <source>
        <strain evidence="2">KCTC 23299</strain>
    </source>
</reference>
<accession>A0ABW6ABB0</accession>
<sequence length="83" mass="9817">MKVKDLIKLLSEYPENMPVKLMPNHERGADFNYTVNEFTEENMLISSEKAWVDDEAPYDTWDCEDGKIRHKGRRYLLINPIIT</sequence>
<evidence type="ECO:0000313" key="2">
    <source>
        <dbReference type="Proteomes" id="UP001597511"/>
    </source>
</evidence>
<name>A0ABW6ABB0_9BACT</name>
<protein>
    <submittedName>
        <fullName evidence="1">Uncharacterized protein</fullName>
    </submittedName>
</protein>